<dbReference type="Pfam" id="PF00027">
    <property type="entry name" value="cNMP_binding"/>
    <property type="match status" value="1"/>
</dbReference>
<dbReference type="RefSeq" id="WP_155474635.1">
    <property type="nucleotide sequence ID" value="NZ_WNKU01000001.1"/>
</dbReference>
<dbReference type="PANTHER" id="PTHR23011:SF28">
    <property type="entry name" value="CYCLIC NUCLEOTIDE-BINDING DOMAIN CONTAINING PROTEIN"/>
    <property type="match status" value="1"/>
</dbReference>
<dbReference type="CDD" id="cd00038">
    <property type="entry name" value="CAP_ED"/>
    <property type="match status" value="1"/>
</dbReference>
<reference evidence="3 4" key="1">
    <citation type="submission" date="2019-11" db="EMBL/GenBank/DDBJ databases">
        <title>Whole-genome sequence of a the green, strictly anaerobic photosynthetic bacterium Heliobacillus mobilis DSM 6151.</title>
        <authorList>
            <person name="Kyndt J.A."/>
            <person name="Meyer T.E."/>
        </authorList>
    </citation>
    <scope>NUCLEOTIDE SEQUENCE [LARGE SCALE GENOMIC DNA]</scope>
    <source>
        <strain evidence="3 4">DSM 6151</strain>
    </source>
</reference>
<dbReference type="Proteomes" id="UP000430670">
    <property type="component" value="Unassembled WGS sequence"/>
</dbReference>
<dbReference type="InterPro" id="IPR014710">
    <property type="entry name" value="RmlC-like_jellyroll"/>
</dbReference>
<dbReference type="InterPro" id="IPR018490">
    <property type="entry name" value="cNMP-bd_dom_sf"/>
</dbReference>
<feature type="region of interest" description="Disordered" evidence="1">
    <location>
        <begin position="448"/>
        <end position="467"/>
    </location>
</feature>
<dbReference type="PROSITE" id="PS00889">
    <property type="entry name" value="CNMP_BINDING_2"/>
    <property type="match status" value="1"/>
</dbReference>
<feature type="compositionally biased region" description="Low complexity" evidence="1">
    <location>
        <begin position="166"/>
        <end position="185"/>
    </location>
</feature>
<accession>A0A6I3SGB0</accession>
<dbReference type="AlphaFoldDB" id="A0A6I3SGB0"/>
<dbReference type="InterPro" id="IPR000595">
    <property type="entry name" value="cNMP-bd_dom"/>
</dbReference>
<dbReference type="EMBL" id="WNKU01000001">
    <property type="protein sequence ID" value="MTV47521.1"/>
    <property type="molecule type" value="Genomic_DNA"/>
</dbReference>
<evidence type="ECO:0000313" key="4">
    <source>
        <dbReference type="Proteomes" id="UP000430670"/>
    </source>
</evidence>
<proteinExistence type="predicted"/>
<dbReference type="PROSITE" id="PS00888">
    <property type="entry name" value="CNMP_BINDING_1"/>
    <property type="match status" value="1"/>
</dbReference>
<feature type="domain" description="Cyclic nucleotide-binding" evidence="2">
    <location>
        <begin position="6"/>
        <end position="98"/>
    </location>
</feature>
<dbReference type="PROSITE" id="PS50042">
    <property type="entry name" value="CNMP_BINDING_3"/>
    <property type="match status" value="1"/>
</dbReference>
<feature type="compositionally biased region" description="Polar residues" evidence="1">
    <location>
        <begin position="186"/>
        <end position="197"/>
    </location>
</feature>
<dbReference type="Gene3D" id="2.60.120.10">
    <property type="entry name" value="Jelly Rolls"/>
    <property type="match status" value="1"/>
</dbReference>
<keyword evidence="4" id="KW-1185">Reference proteome</keyword>
<evidence type="ECO:0000259" key="2">
    <source>
        <dbReference type="PROSITE" id="PS50042"/>
    </source>
</evidence>
<comment type="caution">
    <text evidence="3">The sequence shown here is derived from an EMBL/GenBank/DDBJ whole genome shotgun (WGS) entry which is preliminary data.</text>
</comment>
<dbReference type="OrthoDB" id="9780343at2"/>
<evidence type="ECO:0000313" key="3">
    <source>
        <dbReference type="EMBL" id="MTV47521.1"/>
    </source>
</evidence>
<dbReference type="Pfam" id="PF09986">
    <property type="entry name" value="DUF2225"/>
    <property type="match status" value="1"/>
</dbReference>
<dbReference type="PANTHER" id="PTHR23011">
    <property type="entry name" value="CYCLIC NUCLEOTIDE-BINDING DOMAIN CONTAINING PROTEIN"/>
    <property type="match status" value="1"/>
</dbReference>
<dbReference type="SMART" id="SM00100">
    <property type="entry name" value="cNMP"/>
    <property type="match status" value="1"/>
</dbReference>
<organism evidence="3 4">
    <name type="scientific">Heliobacterium mobile</name>
    <name type="common">Heliobacillus mobilis</name>
    <dbReference type="NCBI Taxonomy" id="28064"/>
    <lineage>
        <taxon>Bacteria</taxon>
        <taxon>Bacillati</taxon>
        <taxon>Bacillota</taxon>
        <taxon>Clostridia</taxon>
        <taxon>Eubacteriales</taxon>
        <taxon>Heliobacteriaceae</taxon>
        <taxon>Heliobacterium</taxon>
    </lineage>
</organism>
<feature type="region of interest" description="Disordered" evidence="1">
    <location>
        <begin position="157"/>
        <end position="197"/>
    </location>
</feature>
<dbReference type="PRINTS" id="PR00103">
    <property type="entry name" value="CAMPKINASE"/>
</dbReference>
<dbReference type="InterPro" id="IPR018708">
    <property type="entry name" value="DUF2225"/>
</dbReference>
<protein>
    <submittedName>
        <fullName evidence="3">DUF2225 domain-containing protein</fullName>
    </submittedName>
</protein>
<evidence type="ECO:0000256" key="1">
    <source>
        <dbReference type="SAM" id="MobiDB-lite"/>
    </source>
</evidence>
<name>A0A6I3SGB0_HELMO</name>
<dbReference type="InterPro" id="IPR018488">
    <property type="entry name" value="cNMP-bd_CS"/>
</dbReference>
<sequence>MIAIGQLAQSGTLKNYEADDIIVHEGEPGNEMYIILSGKVEVYIQSIDGFPIIITELQAGDFFGEMSLLEGLPRSASVRAIENTILLSISESNFESIMSRQPRLAFKVMKGLSARLRQLNEELRSLKEGRRPQVKEISKLLASRMAAAGFSVPAIKSADPSLENTSPPSSRPAVAPVSSFSSAKSTGSPSLTSDPRTQATATEASFLAYAPGHKSYGKTAPAGDDDYLYDKKVTCPVCDGNFETKAVRSSKPKLHRVDPDFRQHFHDFEPLWYTIWVCPHCFFATFNFEFTTNLPGVIIKQLKTELAKLPKPFSFQYDHPRKIDQVFMAYYLALYTAKAGKPDPSKTAKLWMRLCWLYDDMGDKEIANYASYQALEQFKDTYFNSSRNTSIDQEQRLSILLGELSLRHHEYKEAMKFFRGGIARRGGSPSLNRQASNRFQDMKEIIEKEKESESTEAVETEKSPVTS</sequence>
<gene>
    <name evidence="3" type="ORF">GJ688_00830</name>
</gene>
<dbReference type="SUPFAM" id="SSF51206">
    <property type="entry name" value="cAMP-binding domain-like"/>
    <property type="match status" value="1"/>
</dbReference>